<feature type="compositionally biased region" description="Polar residues" evidence="1">
    <location>
        <begin position="103"/>
        <end position="113"/>
    </location>
</feature>
<evidence type="ECO:0000313" key="2">
    <source>
        <dbReference type="EMBL" id="CAD6339548.1"/>
    </source>
</evidence>
<evidence type="ECO:0000256" key="1">
    <source>
        <dbReference type="SAM" id="MobiDB-lite"/>
    </source>
</evidence>
<comment type="caution">
    <text evidence="2">The sequence shown here is derived from an EMBL/GenBank/DDBJ whole genome shotgun (WGS) entry which is preliminary data.</text>
</comment>
<organism evidence="2 3">
    <name type="scientific">Miscanthus lutarioriparius</name>
    <dbReference type="NCBI Taxonomy" id="422564"/>
    <lineage>
        <taxon>Eukaryota</taxon>
        <taxon>Viridiplantae</taxon>
        <taxon>Streptophyta</taxon>
        <taxon>Embryophyta</taxon>
        <taxon>Tracheophyta</taxon>
        <taxon>Spermatophyta</taxon>
        <taxon>Magnoliopsida</taxon>
        <taxon>Liliopsida</taxon>
        <taxon>Poales</taxon>
        <taxon>Poaceae</taxon>
        <taxon>PACMAD clade</taxon>
        <taxon>Panicoideae</taxon>
        <taxon>Andropogonodae</taxon>
        <taxon>Andropogoneae</taxon>
        <taxon>Saccharinae</taxon>
        <taxon>Miscanthus</taxon>
    </lineage>
</organism>
<accession>A0A811SG59</accession>
<gene>
    <name evidence="2" type="ORF">NCGR_LOCUS63646</name>
</gene>
<feature type="compositionally biased region" description="Low complexity" evidence="1">
    <location>
        <begin position="13"/>
        <end position="22"/>
    </location>
</feature>
<sequence>MNPSMAPPPPRNPNSSSSSASMSPPPHPNPSLPTARPEAASEPDLSSAEVIGRADPSTSSSMPPSPPPKPGPPAPQLEAEAAGAEGSASPSPSVSDSSAKEAPNTSGPSSGNTVMEEAAALPVERQRQQRARAPYSIPEWSTAPSHPFFLEVLKDGTIVDQLDV</sequence>
<dbReference type="AlphaFoldDB" id="A0A811SG59"/>
<protein>
    <submittedName>
        <fullName evidence="2">Uncharacterized protein</fullName>
    </submittedName>
</protein>
<proteinExistence type="predicted"/>
<dbReference type="OrthoDB" id="444265at2759"/>
<feature type="compositionally biased region" description="Pro residues" evidence="1">
    <location>
        <begin position="1"/>
        <end position="12"/>
    </location>
</feature>
<dbReference type="Proteomes" id="UP000604825">
    <property type="component" value="Unassembled WGS sequence"/>
</dbReference>
<feature type="region of interest" description="Disordered" evidence="1">
    <location>
        <begin position="1"/>
        <end position="142"/>
    </location>
</feature>
<name>A0A811SG59_9POAL</name>
<evidence type="ECO:0000313" key="3">
    <source>
        <dbReference type="Proteomes" id="UP000604825"/>
    </source>
</evidence>
<dbReference type="EMBL" id="CAJGYO010000019">
    <property type="protein sequence ID" value="CAD6339548.1"/>
    <property type="molecule type" value="Genomic_DNA"/>
</dbReference>
<keyword evidence="3" id="KW-1185">Reference proteome</keyword>
<feature type="compositionally biased region" description="Low complexity" evidence="1">
    <location>
        <begin position="76"/>
        <end position="97"/>
    </location>
</feature>
<feature type="compositionally biased region" description="Pro residues" evidence="1">
    <location>
        <begin position="63"/>
        <end position="75"/>
    </location>
</feature>
<reference evidence="2" key="1">
    <citation type="submission" date="2020-10" db="EMBL/GenBank/DDBJ databases">
        <authorList>
            <person name="Han B."/>
            <person name="Lu T."/>
            <person name="Zhao Q."/>
            <person name="Huang X."/>
            <person name="Zhao Y."/>
        </authorList>
    </citation>
    <scope>NUCLEOTIDE SEQUENCE</scope>
</reference>